<proteinExistence type="predicted"/>
<dbReference type="GO" id="GO:0008270">
    <property type="term" value="F:zinc ion binding"/>
    <property type="evidence" value="ECO:0007669"/>
    <property type="project" value="UniProtKB-KW"/>
</dbReference>
<evidence type="ECO:0000313" key="7">
    <source>
        <dbReference type="EMBL" id="ABA27183.1"/>
    </source>
</evidence>
<dbReference type="InterPro" id="IPR051421">
    <property type="entry name" value="RNA_Proc_DNA_Dmg_Regulator"/>
</dbReference>
<keyword evidence="7" id="KW-0542">Nucleomorph</keyword>
<dbReference type="GeneID" id="5788473"/>
<dbReference type="GO" id="GO:0000398">
    <property type="term" value="P:mRNA splicing, via spliceosome"/>
    <property type="evidence" value="ECO:0007669"/>
    <property type="project" value="InterPro"/>
</dbReference>
<dbReference type="EMBL" id="DQ158856">
    <property type="protein sequence ID" value="ABA27183.1"/>
    <property type="molecule type" value="Genomic_DNA"/>
</dbReference>
<evidence type="ECO:0000259" key="6">
    <source>
        <dbReference type="PROSITE" id="PS50171"/>
    </source>
</evidence>
<keyword evidence="2" id="KW-0479">Metal-binding</keyword>
<evidence type="ECO:0000256" key="1">
    <source>
        <dbReference type="ARBA" id="ARBA00004123"/>
    </source>
</evidence>
<dbReference type="AlphaFoldDB" id="Q3LWI3"/>
<sequence length="419" mass="50313">MKISIMLDSYIEISRKFLVEYQYLSKVLSLLFFKKFNNISSYAKHKFKLKLVLSKLSDICLLIIRLLSKRKIFLKNEKNLFKNINLQKKFDYFLHKDPKIRVNLNNKLSVKKKFFYYETEFEEFDLLNNLENNNDLNSLFVNLMQCTSFTSFLKNPVIFLSRINLISLSYGKKFATVVNDFLTTIEFYCYFFSPVFNSMILYKKSRKLFEIMTNKYQNYIYNLNKVTKTNKKLCYVKKSIDRVLKVEKISFVIKHEIIIFSFFSMHLLSMSKITKICKTLKKNKTDLVSLYEKQKKVFFEKNSSEIVESFVSLNRQKKSLNEEKTSISNPLRLPLGWDNKPIPFWLFKQHGLNEIFYCEICGFKKFYGRRAYEKHFTEKRHINNLQILGIKDYQKFTEISSIKKVLELNEYLIKNRFKI</sequence>
<dbReference type="PANTHER" id="PTHR12786:SF2">
    <property type="entry name" value="SPLICING FACTOR 3A SUBUNIT 3"/>
    <property type="match status" value="1"/>
</dbReference>
<organism evidence="7 8">
    <name type="scientific">Bigelowiella natans</name>
    <name type="common">Pedinomonas minutissima</name>
    <name type="synonym">Chlorarachnion sp. (strain CCMP621)</name>
    <dbReference type="NCBI Taxonomy" id="227086"/>
    <lineage>
        <taxon>Eukaryota</taxon>
        <taxon>Sar</taxon>
        <taxon>Rhizaria</taxon>
        <taxon>Cercozoa</taxon>
        <taxon>Chlorarachniophyceae</taxon>
        <taxon>Bigelowiella</taxon>
    </lineage>
</organism>
<protein>
    <submittedName>
        <fullName evidence="7">mRNA splicing factor 3a subunit 3</fullName>
    </submittedName>
</protein>
<feature type="domain" description="Matrin-type" evidence="6">
    <location>
        <begin position="356"/>
        <end position="387"/>
    </location>
</feature>
<evidence type="ECO:0000313" key="8">
    <source>
        <dbReference type="Proteomes" id="UP000243425"/>
    </source>
</evidence>
<geneLocation type="nucleomorph" evidence="7"/>
<keyword evidence="5" id="KW-0539">Nucleus</keyword>
<comment type="subcellular location">
    <subcellularLocation>
        <location evidence="1">Nucleus</location>
    </subcellularLocation>
</comment>
<dbReference type="InterPro" id="IPR000690">
    <property type="entry name" value="Matrin/U1-C_Znf_C2H2"/>
</dbReference>
<dbReference type="Pfam" id="PF11931">
    <property type="entry name" value="SF3a60_Prp9_C"/>
    <property type="match status" value="1"/>
</dbReference>
<reference evidence="7 8" key="1">
    <citation type="journal article" date="2006" name="Proc. Natl. Acad. Sci. U.S.A.">
        <title>Complete nucleotide sequence of the chlorarachniophyte nucleomorph: nature's smallest nucleus.</title>
        <authorList>
            <person name="Gilson P.R."/>
            <person name="Su V."/>
            <person name="Slamovits C.H."/>
            <person name="Reith M.E."/>
            <person name="Keeling P.J."/>
            <person name="McFadden G.I."/>
        </authorList>
    </citation>
    <scope>NUCLEOTIDE SEQUENCE [LARGE SCALE GENOMIC DNA]</scope>
    <source>
        <strain evidence="8">CCMP621</strain>
    </source>
</reference>
<keyword evidence="3" id="KW-0863">Zinc-finger</keyword>
<keyword evidence="4" id="KW-0862">Zinc</keyword>
<dbReference type="Proteomes" id="UP000243425">
    <property type="component" value="Nucleomorph 1"/>
</dbReference>
<dbReference type="PROSITE" id="PS50171">
    <property type="entry name" value="ZF_MATRIN"/>
    <property type="match status" value="1"/>
</dbReference>
<accession>Q3LWI3</accession>
<dbReference type="RefSeq" id="XP_001712795.1">
    <property type="nucleotide sequence ID" value="XM_001712743.1"/>
</dbReference>
<dbReference type="GO" id="GO:0005681">
    <property type="term" value="C:spliceosomal complex"/>
    <property type="evidence" value="ECO:0007669"/>
    <property type="project" value="InterPro"/>
</dbReference>
<evidence type="ECO:0000256" key="3">
    <source>
        <dbReference type="ARBA" id="ARBA00022771"/>
    </source>
</evidence>
<evidence type="ECO:0000256" key="4">
    <source>
        <dbReference type="ARBA" id="ARBA00022833"/>
    </source>
</evidence>
<dbReference type="GO" id="GO:0003723">
    <property type="term" value="F:RNA binding"/>
    <property type="evidence" value="ECO:0007669"/>
    <property type="project" value="InterPro"/>
</dbReference>
<gene>
    <name evidence="7" type="primary">sf3a3</name>
</gene>
<dbReference type="InterPro" id="IPR024598">
    <property type="entry name" value="SF3a60/Prp9_C"/>
</dbReference>
<evidence type="ECO:0000256" key="2">
    <source>
        <dbReference type="ARBA" id="ARBA00022723"/>
    </source>
</evidence>
<name>Q3LWI3_BIGNA</name>
<dbReference type="PANTHER" id="PTHR12786">
    <property type="entry name" value="SPLICING FACTOR SF3A-RELATED"/>
    <property type="match status" value="1"/>
</dbReference>
<evidence type="ECO:0000256" key="5">
    <source>
        <dbReference type="ARBA" id="ARBA00023242"/>
    </source>
</evidence>